<feature type="signal peptide" evidence="1">
    <location>
        <begin position="1"/>
        <end position="23"/>
    </location>
</feature>
<comment type="caution">
    <text evidence="3">The sequence shown here is derived from an EMBL/GenBank/DDBJ whole genome shotgun (WGS) entry which is preliminary data.</text>
</comment>
<name>A0A9P4UZB1_9PLEO</name>
<dbReference type="InterPro" id="IPR010895">
    <property type="entry name" value="CHRD"/>
</dbReference>
<evidence type="ECO:0000256" key="1">
    <source>
        <dbReference type="SAM" id="SignalP"/>
    </source>
</evidence>
<keyword evidence="1" id="KW-0732">Signal</keyword>
<evidence type="ECO:0000313" key="3">
    <source>
        <dbReference type="EMBL" id="KAF2730020.1"/>
    </source>
</evidence>
<dbReference type="EMBL" id="ML996228">
    <property type="protein sequence ID" value="KAF2730020.1"/>
    <property type="molecule type" value="Genomic_DNA"/>
</dbReference>
<reference evidence="3" key="1">
    <citation type="journal article" date="2020" name="Stud. Mycol.">
        <title>101 Dothideomycetes genomes: a test case for predicting lifestyles and emergence of pathogens.</title>
        <authorList>
            <person name="Haridas S."/>
            <person name="Albert R."/>
            <person name="Binder M."/>
            <person name="Bloem J."/>
            <person name="Labutti K."/>
            <person name="Salamov A."/>
            <person name="Andreopoulos B."/>
            <person name="Baker S."/>
            <person name="Barry K."/>
            <person name="Bills G."/>
            <person name="Bluhm B."/>
            <person name="Cannon C."/>
            <person name="Castanera R."/>
            <person name="Culley D."/>
            <person name="Daum C."/>
            <person name="Ezra D."/>
            <person name="Gonzalez J."/>
            <person name="Henrissat B."/>
            <person name="Kuo A."/>
            <person name="Liang C."/>
            <person name="Lipzen A."/>
            <person name="Lutzoni F."/>
            <person name="Magnuson J."/>
            <person name="Mondo S."/>
            <person name="Nolan M."/>
            <person name="Ohm R."/>
            <person name="Pangilinan J."/>
            <person name="Park H.-J."/>
            <person name="Ramirez L."/>
            <person name="Alfaro M."/>
            <person name="Sun H."/>
            <person name="Tritt A."/>
            <person name="Yoshinaga Y."/>
            <person name="Zwiers L.-H."/>
            <person name="Turgeon B."/>
            <person name="Goodwin S."/>
            <person name="Spatafora J."/>
            <person name="Crous P."/>
            <person name="Grigoriev I."/>
        </authorList>
    </citation>
    <scope>NUCLEOTIDE SEQUENCE</scope>
    <source>
        <strain evidence="3">CBS 125425</strain>
    </source>
</reference>
<organism evidence="3 4">
    <name type="scientific">Polyplosphaeria fusca</name>
    <dbReference type="NCBI Taxonomy" id="682080"/>
    <lineage>
        <taxon>Eukaryota</taxon>
        <taxon>Fungi</taxon>
        <taxon>Dikarya</taxon>
        <taxon>Ascomycota</taxon>
        <taxon>Pezizomycotina</taxon>
        <taxon>Dothideomycetes</taxon>
        <taxon>Pleosporomycetidae</taxon>
        <taxon>Pleosporales</taxon>
        <taxon>Tetraplosphaeriaceae</taxon>
        <taxon>Polyplosphaeria</taxon>
    </lineage>
</organism>
<protein>
    <recommendedName>
        <fullName evidence="2">CHRD domain-containing protein</fullName>
    </recommendedName>
</protein>
<dbReference type="SMART" id="SM00754">
    <property type="entry name" value="CHRD"/>
    <property type="match status" value="1"/>
</dbReference>
<gene>
    <name evidence="3" type="ORF">EJ04DRAFT_501294</name>
</gene>
<dbReference type="Proteomes" id="UP000799444">
    <property type="component" value="Unassembled WGS sequence"/>
</dbReference>
<evidence type="ECO:0000259" key="2">
    <source>
        <dbReference type="SMART" id="SM00754"/>
    </source>
</evidence>
<feature type="chain" id="PRO_5040252092" description="CHRD domain-containing protein" evidence="1">
    <location>
        <begin position="24"/>
        <end position="204"/>
    </location>
</feature>
<accession>A0A9P4UZB1</accession>
<sequence>MHLPTTTTTSSLLLSLLLSSSSATPLIKPTVDLKPWKQAWEHKWSTNDWHADKNVFYFDATYAVKATPDQVRNGTTPVPGQPGAKGLFKYGVNVAENTICYNITLSGVSGTYSSPALTATHIHEAARGASGPPRIAFPNPQGPDERRVSYGCLTGPFTTGLKGEDGRDTGDGFHVGQIVKGPEGFFTDAHTVEFPVGAVRGQLG</sequence>
<evidence type="ECO:0000313" key="4">
    <source>
        <dbReference type="Proteomes" id="UP000799444"/>
    </source>
</evidence>
<dbReference type="OrthoDB" id="3554264at2759"/>
<dbReference type="AlphaFoldDB" id="A0A9P4UZB1"/>
<proteinExistence type="predicted"/>
<feature type="domain" description="CHRD" evidence="2">
    <location>
        <begin position="60"/>
        <end position="204"/>
    </location>
</feature>
<keyword evidence="4" id="KW-1185">Reference proteome</keyword>
<dbReference type="Pfam" id="PF07452">
    <property type="entry name" value="CHRD"/>
    <property type="match status" value="1"/>
</dbReference>